<dbReference type="GO" id="GO:0032259">
    <property type="term" value="P:methylation"/>
    <property type="evidence" value="ECO:0007669"/>
    <property type="project" value="UniProtKB-KW"/>
</dbReference>
<protein>
    <submittedName>
        <fullName evidence="2">FkbM family methyltransferase</fullName>
    </submittedName>
</protein>
<evidence type="ECO:0000313" key="3">
    <source>
        <dbReference type="Proteomes" id="UP000605013"/>
    </source>
</evidence>
<dbReference type="EMBL" id="JAEMEF010000005">
    <property type="protein sequence ID" value="MBL7559693.1"/>
    <property type="molecule type" value="Genomic_DNA"/>
</dbReference>
<dbReference type="InterPro" id="IPR029063">
    <property type="entry name" value="SAM-dependent_MTases_sf"/>
</dbReference>
<dbReference type="InterPro" id="IPR006342">
    <property type="entry name" value="FkbM_mtfrase"/>
</dbReference>
<keyword evidence="3" id="KW-1185">Reference proteome</keyword>
<dbReference type="RefSeq" id="WP_116824351.1">
    <property type="nucleotide sequence ID" value="NZ_JAEMEF010000005.1"/>
</dbReference>
<comment type="caution">
    <text evidence="2">The sequence shown here is derived from an EMBL/GenBank/DDBJ whole genome shotgun (WGS) entry which is preliminary data.</text>
</comment>
<keyword evidence="2" id="KW-0808">Transferase</keyword>
<dbReference type="NCBIfam" id="TIGR01444">
    <property type="entry name" value="fkbM_fam"/>
    <property type="match status" value="1"/>
</dbReference>
<gene>
    <name evidence="2" type="ORF">JAO71_07740</name>
</gene>
<evidence type="ECO:0000259" key="1">
    <source>
        <dbReference type="Pfam" id="PF05050"/>
    </source>
</evidence>
<dbReference type="Gene3D" id="3.40.50.150">
    <property type="entry name" value="Vaccinia Virus protein VP39"/>
    <property type="match status" value="1"/>
</dbReference>
<name>A0ABS1WKQ7_9FLAO</name>
<sequence length="243" mass="28458">MIFLYNYVYLVIRKLLKKLDFKSVVFFSLPSSKDLMELTFKVNKSFSFIQVGANDGVSFDDLYEFVKKRDSKGLVIEPIKKYFNELTLNYNYNQQIIGINKALHPSKNKVLVFKVVDNAIINYPEWVKGIASLSLDHLKKHNIMHEDIEEEEVKADSFSNIIKSNYNFKNLDYLQIDTEGFDLEVLKMFDFSNFKPNIIKYESVNLSSRDFKESVKLLKSKGYYVFKEMNDNIAINLSTVRLK</sequence>
<organism evidence="2 3">
    <name type="scientific">Olleya sediminilitoris</name>
    <dbReference type="NCBI Taxonomy" id="2795739"/>
    <lineage>
        <taxon>Bacteria</taxon>
        <taxon>Pseudomonadati</taxon>
        <taxon>Bacteroidota</taxon>
        <taxon>Flavobacteriia</taxon>
        <taxon>Flavobacteriales</taxon>
        <taxon>Flavobacteriaceae</taxon>
    </lineage>
</organism>
<keyword evidence="2" id="KW-0489">Methyltransferase</keyword>
<accession>A0ABS1WKQ7</accession>
<reference evidence="2 3" key="1">
    <citation type="submission" date="2020-12" db="EMBL/GenBank/DDBJ databases">
        <title>Olleya sediminilitoris sp. nov., isolated from a tidal flat.</title>
        <authorList>
            <person name="Park S."/>
            <person name="Yoon J.-H."/>
        </authorList>
    </citation>
    <scope>NUCLEOTIDE SEQUENCE [LARGE SCALE GENOMIC DNA]</scope>
    <source>
        <strain evidence="2 3">YSTF-M6</strain>
    </source>
</reference>
<dbReference type="Pfam" id="PF05050">
    <property type="entry name" value="Methyltransf_21"/>
    <property type="match status" value="1"/>
</dbReference>
<evidence type="ECO:0000313" key="2">
    <source>
        <dbReference type="EMBL" id="MBL7559693.1"/>
    </source>
</evidence>
<dbReference type="GO" id="GO:0008168">
    <property type="term" value="F:methyltransferase activity"/>
    <property type="evidence" value="ECO:0007669"/>
    <property type="project" value="UniProtKB-KW"/>
</dbReference>
<dbReference type="SUPFAM" id="SSF53335">
    <property type="entry name" value="S-adenosyl-L-methionine-dependent methyltransferases"/>
    <property type="match status" value="1"/>
</dbReference>
<feature type="domain" description="Methyltransferase FkbM" evidence="1">
    <location>
        <begin position="50"/>
        <end position="223"/>
    </location>
</feature>
<proteinExistence type="predicted"/>
<dbReference type="Proteomes" id="UP000605013">
    <property type="component" value="Unassembled WGS sequence"/>
</dbReference>